<protein>
    <submittedName>
        <fullName evidence="3">Uncharacterized protein</fullName>
    </submittedName>
</protein>
<gene>
    <name evidence="2" type="ORF">OG469_35270</name>
    <name evidence="3" type="ORF">OG469_38600</name>
</gene>
<dbReference type="Proteomes" id="UP001432014">
    <property type="component" value="Chromosome"/>
</dbReference>
<keyword evidence="4" id="KW-1185">Reference proteome</keyword>
<dbReference type="EMBL" id="CP108482">
    <property type="protein sequence ID" value="WUS60291.1"/>
    <property type="molecule type" value="Genomic_DNA"/>
</dbReference>
<name>A0ABZ1WIX6_9ACTN</name>
<evidence type="ECO:0000256" key="1">
    <source>
        <dbReference type="SAM" id="MobiDB-lite"/>
    </source>
</evidence>
<dbReference type="RefSeq" id="WP_266317356.1">
    <property type="nucleotide sequence ID" value="NZ_CP108460.1"/>
</dbReference>
<accession>A0ABZ1WIX6</accession>
<evidence type="ECO:0000313" key="2">
    <source>
        <dbReference type="EMBL" id="WUS60291.1"/>
    </source>
</evidence>
<proteinExistence type="predicted"/>
<reference evidence="3 4" key="1">
    <citation type="submission" date="2022-10" db="EMBL/GenBank/DDBJ databases">
        <title>The complete genomes of actinobacterial strains from the NBC collection.</title>
        <authorList>
            <person name="Joergensen T.S."/>
            <person name="Alvarez Arevalo M."/>
            <person name="Sterndorff E.B."/>
            <person name="Faurdal D."/>
            <person name="Vuksanovic O."/>
            <person name="Mourched A.-S."/>
            <person name="Charusanti P."/>
            <person name="Shaw S."/>
            <person name="Blin K."/>
            <person name="Weber T."/>
        </authorList>
    </citation>
    <scope>NUCLEOTIDE SEQUENCE [LARGE SCALE GENOMIC DNA]</scope>
    <source>
        <strain evidence="3 4">NBC_01247</strain>
    </source>
</reference>
<sequence length="76" mass="8260">MEGQQPAPAACAPAPHPPHTRASLLAALTEAVHDRDEHVLRRLLARFAEQATLTDLPALRHALNPPHQLGRPPSTR</sequence>
<evidence type="ECO:0000313" key="4">
    <source>
        <dbReference type="Proteomes" id="UP001432014"/>
    </source>
</evidence>
<dbReference type="EMBL" id="CP108482">
    <property type="protein sequence ID" value="WUS60890.1"/>
    <property type="molecule type" value="Genomic_DNA"/>
</dbReference>
<organism evidence="3 4">
    <name type="scientific">Kitasatospora herbaricolor</name>
    <dbReference type="NCBI Taxonomy" id="68217"/>
    <lineage>
        <taxon>Bacteria</taxon>
        <taxon>Bacillati</taxon>
        <taxon>Actinomycetota</taxon>
        <taxon>Actinomycetes</taxon>
        <taxon>Kitasatosporales</taxon>
        <taxon>Streptomycetaceae</taxon>
        <taxon>Kitasatospora</taxon>
    </lineage>
</organism>
<feature type="region of interest" description="Disordered" evidence="1">
    <location>
        <begin position="55"/>
        <end position="76"/>
    </location>
</feature>
<evidence type="ECO:0000313" key="3">
    <source>
        <dbReference type="EMBL" id="WUS60890.1"/>
    </source>
</evidence>